<dbReference type="Proteomes" id="UP001059836">
    <property type="component" value="Chromosome"/>
</dbReference>
<evidence type="ECO:0000313" key="6">
    <source>
        <dbReference type="EMBL" id="QHN35807.1"/>
    </source>
</evidence>
<organism evidence="7 8">
    <name type="scientific">Gordonia pseudamarae</name>
    <dbReference type="NCBI Taxonomy" id="2831662"/>
    <lineage>
        <taxon>Bacteria</taxon>
        <taxon>Bacillati</taxon>
        <taxon>Actinomycetota</taxon>
        <taxon>Actinomycetes</taxon>
        <taxon>Mycobacteriales</taxon>
        <taxon>Gordoniaceae</taxon>
        <taxon>Gordonia</taxon>
    </lineage>
</organism>
<sequence length="383" mass="43162">MDVTLTSADVVVLTDEERHVLTRRANAAKCPHRDLLRARIVLAAADGVANAQIARDVGVCEDTARRWRHRFCVQRLDGLKDRPRSGRPPVFTPVEVAEVKALACTRPADHDLPLTRWSTAELSTHAVAAGLVRPVSPSTIGRWLAADAIKPWQHRSWIFPRDPDFAVKASPVLDLYQRQYNGVELGADEYVISADEKSQLQALRRRHPETPAAPGQPRRVEFEYRRGGTLAYFAAYDVHHAQVHGMTAPKTGIVPFTHLVKQVMTQEPYASAKRVFWIVDNGSSHAGQASIDRMREAFPSAVLVHLPVHASWLNQVEIYFSILQRKAITTGDFTDLDDLAQRILAFEDRYNQNAEPFGWKYTRDHLNRHLNRLNNDGTLRQAA</sequence>
<dbReference type="InterPro" id="IPR038717">
    <property type="entry name" value="Tc1-like_DDE_dom"/>
</dbReference>
<gene>
    <name evidence="2" type="ORF">GII31_05420</name>
    <name evidence="3" type="ORF">GII31_08095</name>
    <name evidence="4" type="ORF">GII31_10540</name>
    <name evidence="5" type="ORF">GII31_10600</name>
    <name evidence="6" type="ORF">GII31_13915</name>
    <name evidence="7" type="ORF">GII31_18145</name>
</gene>
<evidence type="ECO:0000259" key="1">
    <source>
        <dbReference type="Pfam" id="PF13358"/>
    </source>
</evidence>
<evidence type="ECO:0000313" key="4">
    <source>
        <dbReference type="EMBL" id="QHN35264.1"/>
    </source>
</evidence>
<feature type="domain" description="Tc1-like transposase DDE" evidence="1">
    <location>
        <begin position="193"/>
        <end position="339"/>
    </location>
</feature>
<dbReference type="EMBL" id="CP045809">
    <property type="protein sequence ID" value="QHN36528.1"/>
    <property type="molecule type" value="Genomic_DNA"/>
</dbReference>
<dbReference type="RefSeq" id="WP_246221877.1">
    <property type="nucleotide sequence ID" value="NZ_CP045806.1"/>
</dbReference>
<dbReference type="EMBL" id="CP045809">
    <property type="protein sequence ID" value="QHN34861.1"/>
    <property type="molecule type" value="Genomic_DNA"/>
</dbReference>
<evidence type="ECO:0000313" key="2">
    <source>
        <dbReference type="EMBL" id="QHN34419.1"/>
    </source>
</evidence>
<dbReference type="NCBIfam" id="NF033545">
    <property type="entry name" value="transpos_IS630"/>
    <property type="match status" value="1"/>
</dbReference>
<accession>A0ABX6IKT7</accession>
<evidence type="ECO:0000313" key="5">
    <source>
        <dbReference type="EMBL" id="QHN35275.1"/>
    </source>
</evidence>
<dbReference type="Pfam" id="PF13565">
    <property type="entry name" value="HTH_32"/>
    <property type="match status" value="1"/>
</dbReference>
<proteinExistence type="predicted"/>
<evidence type="ECO:0000313" key="3">
    <source>
        <dbReference type="EMBL" id="QHN34861.1"/>
    </source>
</evidence>
<dbReference type="EMBL" id="CP045809">
    <property type="protein sequence ID" value="QHN35807.1"/>
    <property type="molecule type" value="Genomic_DNA"/>
</dbReference>
<name>A0ABX6IKT7_9ACTN</name>
<reference evidence="7" key="1">
    <citation type="journal article" date="2021" name="Nat. Microbiol.">
        <title>Cocultivation of an ultrasmall environmental parasitic bacterium with lytic ability against bacteria associated with wastewater foams.</title>
        <authorList>
            <person name="Batinovic S."/>
            <person name="Rose J.J.A."/>
            <person name="Ratcliffe J."/>
            <person name="Seviour R.J."/>
            <person name="Petrovski S."/>
        </authorList>
    </citation>
    <scope>NUCLEOTIDE SEQUENCE</scope>
    <source>
        <strain evidence="7">CON9</strain>
    </source>
</reference>
<keyword evidence="8" id="KW-1185">Reference proteome</keyword>
<dbReference type="InterPro" id="IPR009057">
    <property type="entry name" value="Homeodomain-like_sf"/>
</dbReference>
<dbReference type="EMBL" id="CP045809">
    <property type="protein sequence ID" value="QHN35264.1"/>
    <property type="molecule type" value="Genomic_DNA"/>
</dbReference>
<dbReference type="SUPFAM" id="SSF46689">
    <property type="entry name" value="Homeodomain-like"/>
    <property type="match status" value="1"/>
</dbReference>
<evidence type="ECO:0000313" key="7">
    <source>
        <dbReference type="EMBL" id="QHN36528.1"/>
    </source>
</evidence>
<dbReference type="EMBL" id="CP045809">
    <property type="protein sequence ID" value="QHN34419.1"/>
    <property type="molecule type" value="Genomic_DNA"/>
</dbReference>
<dbReference type="EMBL" id="CP045809">
    <property type="protein sequence ID" value="QHN35275.1"/>
    <property type="molecule type" value="Genomic_DNA"/>
</dbReference>
<evidence type="ECO:0000313" key="8">
    <source>
        <dbReference type="Proteomes" id="UP001059836"/>
    </source>
</evidence>
<protein>
    <submittedName>
        <fullName evidence="7">IS630 family transposase</fullName>
    </submittedName>
</protein>
<dbReference type="Pfam" id="PF13358">
    <property type="entry name" value="DDE_3"/>
    <property type="match status" value="1"/>
</dbReference>
<dbReference type="InterPro" id="IPR047655">
    <property type="entry name" value="Transpos_IS630-like"/>
</dbReference>